<dbReference type="AlphaFoldDB" id="A0A975BLS1"/>
<sequence length="55" mass="6333">MICDNSKRMAAAAPVYLTDRFTWLPEDIIGELSGIKNETERKRPKPFGKRVLKQL</sequence>
<dbReference type="EMBL" id="CP061800">
    <property type="protein sequence ID" value="QTA87385.1"/>
    <property type="molecule type" value="Genomic_DNA"/>
</dbReference>
<evidence type="ECO:0000313" key="2">
    <source>
        <dbReference type="Proteomes" id="UP000663722"/>
    </source>
</evidence>
<keyword evidence="2" id="KW-1185">Reference proteome</keyword>
<organism evidence="1 2">
    <name type="scientific">Desulfonema magnum</name>
    <dbReference type="NCBI Taxonomy" id="45655"/>
    <lineage>
        <taxon>Bacteria</taxon>
        <taxon>Pseudomonadati</taxon>
        <taxon>Thermodesulfobacteriota</taxon>
        <taxon>Desulfobacteria</taxon>
        <taxon>Desulfobacterales</taxon>
        <taxon>Desulfococcaceae</taxon>
        <taxon>Desulfonema</taxon>
    </lineage>
</organism>
<proteinExistence type="predicted"/>
<dbReference type="KEGG" id="dmm:dnm_034180"/>
<gene>
    <name evidence="1" type="ORF">dnm_034180</name>
</gene>
<accession>A0A975BLS1</accession>
<protein>
    <submittedName>
        <fullName evidence="1">Uncharacterized protein</fullName>
    </submittedName>
</protein>
<reference evidence="1" key="1">
    <citation type="journal article" date="2021" name="Microb. Physiol.">
        <title>Proteogenomic Insights into the Physiology of Marine, Sulfate-Reducing, Filamentous Desulfonema limicola and Desulfonema magnum.</title>
        <authorList>
            <person name="Schnaars V."/>
            <person name="Wohlbrand L."/>
            <person name="Scheve S."/>
            <person name="Hinrichs C."/>
            <person name="Reinhardt R."/>
            <person name="Rabus R."/>
        </authorList>
    </citation>
    <scope>NUCLEOTIDE SEQUENCE</scope>
    <source>
        <strain evidence="1">4be13</strain>
    </source>
</reference>
<name>A0A975BLS1_9BACT</name>
<evidence type="ECO:0000313" key="1">
    <source>
        <dbReference type="EMBL" id="QTA87385.1"/>
    </source>
</evidence>
<dbReference type="Proteomes" id="UP000663722">
    <property type="component" value="Chromosome"/>
</dbReference>